<dbReference type="Pfam" id="PF00609">
    <property type="entry name" value="DAGK_acc"/>
    <property type="match status" value="1"/>
</dbReference>
<comment type="similarity">
    <text evidence="1">Belongs to the eukaryotic diacylglycerol kinase family.</text>
</comment>
<gene>
    <name evidence="10" type="ORF">SCF082_LOCUS33096</name>
</gene>
<dbReference type="Proteomes" id="UP001642464">
    <property type="component" value="Unassembled WGS sequence"/>
</dbReference>
<keyword evidence="4" id="KW-0547">Nucleotide-binding</keyword>
<evidence type="ECO:0000313" key="10">
    <source>
        <dbReference type="EMBL" id="CAK9064165.1"/>
    </source>
</evidence>
<dbReference type="SMART" id="SM00046">
    <property type="entry name" value="DAGKc"/>
    <property type="match status" value="1"/>
</dbReference>
<evidence type="ECO:0000256" key="7">
    <source>
        <dbReference type="SAM" id="MobiDB-lite"/>
    </source>
</evidence>
<accession>A0ABP0NK83</accession>
<dbReference type="SUPFAM" id="SSF54001">
    <property type="entry name" value="Cysteine proteinases"/>
    <property type="match status" value="1"/>
</dbReference>
<feature type="domain" description="USP" evidence="9">
    <location>
        <begin position="1"/>
        <end position="160"/>
    </location>
</feature>
<dbReference type="InterPro" id="IPR016064">
    <property type="entry name" value="NAD/diacylglycerol_kinase_sf"/>
</dbReference>
<dbReference type="EC" id="2.7.1.107" evidence="2"/>
<proteinExistence type="inferred from homology"/>
<evidence type="ECO:0000256" key="6">
    <source>
        <dbReference type="ARBA" id="ARBA00022840"/>
    </source>
</evidence>
<comment type="caution">
    <text evidence="10">The sequence shown here is derived from an EMBL/GenBank/DDBJ whole genome shotgun (WGS) entry which is preliminary data.</text>
</comment>
<evidence type="ECO:0000256" key="5">
    <source>
        <dbReference type="ARBA" id="ARBA00022777"/>
    </source>
</evidence>
<sequence length="899" mass="98427">MPVVTAAPVRHVFAALTLPPFDDCAAIALNDLLDKDPAIVPDGGLPCPHCSQRTSLTSAESWHLGPVALLQVVRETGLGQLNRTAVFAPPEFERGNYVYFLRAAVLHRGQSFDSGHYVAFLWQSNGAGWVQYNDGDRPKRLPREPPHLQTHSRYFLYERAEAGLNIAHRGSGFAILARHVVLCFTPSQEPELAPTYEDKVSSTGQAMAMWFAAADGEDDLVRELLPNDHGYDTFVGQALGLLSCYEAGGDCTQYLSDLPLYQLQHGIDIATIAERYQAHLADLCQENINSHAALEVVQWMGDTAVYPLLVLLEATSRATAIPMVFWIDLVYGFFNSVLHKRAYLQLTERYQTKNRHWVVGTANVAEGKSPAMSPLVEALEKALEQHSAFAVGSVGDQFHLQQASTAAAAREKLCSICGVRGPALELSCNRCDEVGGYVTASLVLLLGGSGYCNCRTCGKSDVATSASDMPGRQDVRFPSTSTSPGADAPVDPMGTRRFILAFVNSGSGDQSGENFQKVFRRYLGAQTTGRVCKLPDDLEDGFEEAASQLKKNNEVAILACGGDGTVTWILSELNARKSTTFDQLMMPSVGIIPLGTGNDLARSLGWGPALTDTSDLPKYIQRARCAGKVLLDQWKLVLRPTHLLPRSLQQEGTVAFIGYFTNYFSVGMDAATAFEVAKVRSSRFGQCCFRTRCIPPCQFIHGGLLCYGMNAPNCLRCLCCRTRPLNKDDLEVKLDGEDFRFDGPIRQFTLTNLNSYGAGMMLYGSNEHVSPNDGKLEVFTREGPYGVVSMTLNKKLLQTSCCDIPVLHQPKKVEMKLKRGQYFQMDGEPWVLNAPCTATVERHTRVSMLCPNTDGAGPGEWSGCQKRHFWERVDTGLHGEQELSPFAVAAVARDAASSV</sequence>
<feature type="domain" description="DAGKc" evidence="8">
    <location>
        <begin position="494"/>
        <end position="640"/>
    </location>
</feature>
<keyword evidence="3" id="KW-0808">Transferase</keyword>
<dbReference type="CDD" id="cd02257">
    <property type="entry name" value="Peptidase_C19"/>
    <property type="match status" value="1"/>
</dbReference>
<dbReference type="PANTHER" id="PTHR11255:SF121">
    <property type="entry name" value="DIACYLGLYCEROL KINASE (ATP)"/>
    <property type="match status" value="1"/>
</dbReference>
<dbReference type="InterPro" id="IPR037607">
    <property type="entry name" value="DGK"/>
</dbReference>
<dbReference type="SUPFAM" id="SSF111331">
    <property type="entry name" value="NAD kinase/diacylglycerol kinase-like"/>
    <property type="match status" value="1"/>
</dbReference>
<dbReference type="InterPro" id="IPR028889">
    <property type="entry name" value="USP"/>
</dbReference>
<dbReference type="InterPro" id="IPR038765">
    <property type="entry name" value="Papain-like_cys_pep_sf"/>
</dbReference>
<evidence type="ECO:0000256" key="4">
    <source>
        <dbReference type="ARBA" id="ARBA00022741"/>
    </source>
</evidence>
<dbReference type="InterPro" id="IPR000756">
    <property type="entry name" value="Diacylglycerol_kin_accessory"/>
</dbReference>
<dbReference type="EMBL" id="CAXAMM010029158">
    <property type="protein sequence ID" value="CAK9064165.1"/>
    <property type="molecule type" value="Genomic_DNA"/>
</dbReference>
<protein>
    <recommendedName>
        <fullName evidence="2">diacylglycerol kinase (ATP)</fullName>
        <ecNumber evidence="2">2.7.1.107</ecNumber>
    </recommendedName>
</protein>
<dbReference type="InterPro" id="IPR001206">
    <property type="entry name" value="Diacylglycerol_kinase_cat_dom"/>
</dbReference>
<dbReference type="Gene3D" id="3.40.50.10330">
    <property type="entry name" value="Probable inorganic polyphosphate/atp-NAD kinase, domain 1"/>
    <property type="match status" value="1"/>
</dbReference>
<keyword evidence="11" id="KW-1185">Reference proteome</keyword>
<dbReference type="Gene3D" id="3.90.70.10">
    <property type="entry name" value="Cysteine proteinases"/>
    <property type="match status" value="1"/>
</dbReference>
<feature type="region of interest" description="Disordered" evidence="7">
    <location>
        <begin position="462"/>
        <end position="489"/>
    </location>
</feature>
<dbReference type="GO" id="GO:0016301">
    <property type="term" value="F:kinase activity"/>
    <property type="evidence" value="ECO:0007669"/>
    <property type="project" value="UniProtKB-KW"/>
</dbReference>
<name>A0ABP0NK83_9DINO</name>
<keyword evidence="5 10" id="KW-0418">Kinase</keyword>
<evidence type="ECO:0000259" key="8">
    <source>
        <dbReference type="PROSITE" id="PS50146"/>
    </source>
</evidence>
<evidence type="ECO:0000313" key="11">
    <source>
        <dbReference type="Proteomes" id="UP001642464"/>
    </source>
</evidence>
<dbReference type="Pfam" id="PF00443">
    <property type="entry name" value="UCH"/>
    <property type="match status" value="1"/>
</dbReference>
<keyword evidence="6" id="KW-0067">ATP-binding</keyword>
<dbReference type="InterPro" id="IPR001394">
    <property type="entry name" value="Peptidase_C19_UCH"/>
</dbReference>
<evidence type="ECO:0000256" key="3">
    <source>
        <dbReference type="ARBA" id="ARBA00022679"/>
    </source>
</evidence>
<dbReference type="PROSITE" id="PS50235">
    <property type="entry name" value="USP_3"/>
    <property type="match status" value="1"/>
</dbReference>
<dbReference type="Pfam" id="PF00781">
    <property type="entry name" value="DAGK_cat"/>
    <property type="match status" value="1"/>
</dbReference>
<dbReference type="InterPro" id="IPR017438">
    <property type="entry name" value="ATP-NAD_kinase_N"/>
</dbReference>
<evidence type="ECO:0000256" key="1">
    <source>
        <dbReference type="ARBA" id="ARBA00009280"/>
    </source>
</evidence>
<dbReference type="PANTHER" id="PTHR11255">
    <property type="entry name" value="DIACYLGLYCEROL KINASE"/>
    <property type="match status" value="1"/>
</dbReference>
<evidence type="ECO:0000256" key="2">
    <source>
        <dbReference type="ARBA" id="ARBA00012133"/>
    </source>
</evidence>
<reference evidence="10 11" key="1">
    <citation type="submission" date="2024-02" db="EMBL/GenBank/DDBJ databases">
        <authorList>
            <person name="Chen Y."/>
            <person name="Shah S."/>
            <person name="Dougan E. K."/>
            <person name="Thang M."/>
            <person name="Chan C."/>
        </authorList>
    </citation>
    <scope>NUCLEOTIDE SEQUENCE [LARGE SCALE GENOMIC DNA]</scope>
</reference>
<dbReference type="Gene3D" id="2.60.200.40">
    <property type="match status" value="1"/>
</dbReference>
<dbReference type="PROSITE" id="PS50146">
    <property type="entry name" value="DAGK"/>
    <property type="match status" value="1"/>
</dbReference>
<evidence type="ECO:0000259" key="9">
    <source>
        <dbReference type="PROSITE" id="PS50235"/>
    </source>
</evidence>
<organism evidence="10 11">
    <name type="scientific">Durusdinium trenchii</name>
    <dbReference type="NCBI Taxonomy" id="1381693"/>
    <lineage>
        <taxon>Eukaryota</taxon>
        <taxon>Sar</taxon>
        <taxon>Alveolata</taxon>
        <taxon>Dinophyceae</taxon>
        <taxon>Suessiales</taxon>
        <taxon>Symbiodiniaceae</taxon>
        <taxon>Durusdinium</taxon>
    </lineage>
</organism>